<gene>
    <name evidence="1" type="ORF">JRQ81_016025</name>
</gene>
<keyword evidence="2" id="KW-1185">Reference proteome</keyword>
<feature type="non-terminal residue" evidence="1">
    <location>
        <position position="115"/>
    </location>
</feature>
<protein>
    <submittedName>
        <fullName evidence="1">Uncharacterized protein</fullName>
    </submittedName>
</protein>
<reference evidence="1" key="1">
    <citation type="journal article" date="2023" name="DNA Res.">
        <title>Chromosome-level genome assembly of Phrynocephalus forsythii using third-generation DNA sequencing and Hi-C analysis.</title>
        <authorList>
            <person name="Qi Y."/>
            <person name="Zhao W."/>
            <person name="Zhao Y."/>
            <person name="Niu C."/>
            <person name="Cao S."/>
            <person name="Zhang Y."/>
        </authorList>
    </citation>
    <scope>NUCLEOTIDE SEQUENCE</scope>
    <source>
        <tissue evidence="1">Muscle</tissue>
    </source>
</reference>
<comment type="caution">
    <text evidence="1">The sequence shown here is derived from an EMBL/GenBank/DDBJ whole genome shotgun (WGS) entry which is preliminary data.</text>
</comment>
<sequence length="115" mass="12578">CPPGVPNSGDSIGTQFCILGAKICSLFKLGSRFGPWCTGHNTVDWIEGHALGQMIDLGGNDLARMPAKELILKVIADLRAFNLQFPQNRLVWSALVPCLMWRSAPEPQQVDKACK</sequence>
<proteinExistence type="predicted"/>
<dbReference type="AlphaFoldDB" id="A0A9Q0XYD7"/>
<accession>A0A9Q0XYD7</accession>
<evidence type="ECO:0000313" key="1">
    <source>
        <dbReference type="EMBL" id="KAJ7329851.1"/>
    </source>
</evidence>
<evidence type="ECO:0000313" key="2">
    <source>
        <dbReference type="Proteomes" id="UP001142489"/>
    </source>
</evidence>
<feature type="non-terminal residue" evidence="1">
    <location>
        <position position="1"/>
    </location>
</feature>
<dbReference type="Proteomes" id="UP001142489">
    <property type="component" value="Unassembled WGS sequence"/>
</dbReference>
<dbReference type="EMBL" id="JAPFRF010000006">
    <property type="protein sequence ID" value="KAJ7329851.1"/>
    <property type="molecule type" value="Genomic_DNA"/>
</dbReference>
<organism evidence="1 2">
    <name type="scientific">Phrynocephalus forsythii</name>
    <dbReference type="NCBI Taxonomy" id="171643"/>
    <lineage>
        <taxon>Eukaryota</taxon>
        <taxon>Metazoa</taxon>
        <taxon>Chordata</taxon>
        <taxon>Craniata</taxon>
        <taxon>Vertebrata</taxon>
        <taxon>Euteleostomi</taxon>
        <taxon>Lepidosauria</taxon>
        <taxon>Squamata</taxon>
        <taxon>Bifurcata</taxon>
        <taxon>Unidentata</taxon>
        <taxon>Episquamata</taxon>
        <taxon>Toxicofera</taxon>
        <taxon>Iguania</taxon>
        <taxon>Acrodonta</taxon>
        <taxon>Agamidae</taxon>
        <taxon>Agaminae</taxon>
        <taxon>Phrynocephalus</taxon>
    </lineage>
</organism>
<dbReference type="OrthoDB" id="8957104at2759"/>
<name>A0A9Q0XYD7_9SAUR</name>